<comment type="caution">
    <text evidence="2">The sequence shown here is derived from an EMBL/GenBank/DDBJ whole genome shotgun (WGS) entry which is preliminary data.</text>
</comment>
<proteinExistence type="predicted"/>
<dbReference type="RefSeq" id="WP_146885262.1">
    <property type="nucleotide sequence ID" value="NZ_BJXB01000012.1"/>
</dbReference>
<evidence type="ECO:0000256" key="1">
    <source>
        <dbReference type="SAM" id="MobiDB-lite"/>
    </source>
</evidence>
<protein>
    <submittedName>
        <fullName evidence="2">Uncharacterized protein</fullName>
    </submittedName>
</protein>
<evidence type="ECO:0000313" key="2">
    <source>
        <dbReference type="EMBL" id="GEM47195.1"/>
    </source>
</evidence>
<gene>
    <name evidence="2" type="ORF">DC3_28300</name>
</gene>
<keyword evidence="3" id="KW-1185">Reference proteome</keyword>
<evidence type="ECO:0000313" key="3">
    <source>
        <dbReference type="Proteomes" id="UP000321306"/>
    </source>
</evidence>
<feature type="compositionally biased region" description="Basic residues" evidence="1">
    <location>
        <begin position="87"/>
        <end position="100"/>
    </location>
</feature>
<feature type="region of interest" description="Disordered" evidence="1">
    <location>
        <begin position="68"/>
        <end position="100"/>
    </location>
</feature>
<accession>A0A511N2W3</accession>
<dbReference type="EMBL" id="BJXB01000012">
    <property type="protein sequence ID" value="GEM47195.1"/>
    <property type="molecule type" value="Genomic_DNA"/>
</dbReference>
<sequence>MKNLQDAVDRVLIHGDAFNAQEVSQIAKWLQPPIQDLEDLGYDRCKIYDYCRQRDVTVGHVHHLITSGKNRLRSLKKSQAVAPTPKQKFKKPGHPNRRKR</sequence>
<name>A0A511N2W3_DEIC1</name>
<dbReference type="AlphaFoldDB" id="A0A511N2W3"/>
<organism evidence="2 3">
    <name type="scientific">Deinococcus cellulosilyticus (strain DSM 18568 / NBRC 106333 / KACC 11606 / 5516J-15)</name>
    <dbReference type="NCBI Taxonomy" id="1223518"/>
    <lineage>
        <taxon>Bacteria</taxon>
        <taxon>Thermotogati</taxon>
        <taxon>Deinococcota</taxon>
        <taxon>Deinococci</taxon>
        <taxon>Deinococcales</taxon>
        <taxon>Deinococcaceae</taxon>
        <taxon>Deinococcus</taxon>
    </lineage>
</organism>
<dbReference type="Proteomes" id="UP000321306">
    <property type="component" value="Unassembled WGS sequence"/>
</dbReference>
<reference evidence="2 3" key="1">
    <citation type="submission" date="2019-07" db="EMBL/GenBank/DDBJ databases">
        <title>Whole genome shotgun sequence of Deinococcus cellulosilyticus NBRC 106333.</title>
        <authorList>
            <person name="Hosoyama A."/>
            <person name="Uohara A."/>
            <person name="Ohji S."/>
            <person name="Ichikawa N."/>
        </authorList>
    </citation>
    <scope>NUCLEOTIDE SEQUENCE [LARGE SCALE GENOMIC DNA]</scope>
    <source>
        <strain evidence="2 3">NBRC 106333</strain>
    </source>
</reference>